<reference evidence="1 2" key="1">
    <citation type="submission" date="2020-05" db="EMBL/GenBank/DDBJ databases">
        <authorList>
            <person name="Petersen J."/>
            <person name="Sayavedra L."/>
        </authorList>
    </citation>
    <scope>NUCLEOTIDE SEQUENCE [LARGE SCALE GENOMIC DNA]</scope>
    <source>
        <strain evidence="1">B azoricus SOX ET2 1586I</strain>
    </source>
</reference>
<name>A0ABM8M9R9_9GAMM</name>
<accession>A0ABM8M9R9</accession>
<dbReference type="RefSeq" id="WP_273542821.1">
    <property type="nucleotide sequence ID" value="NZ_CAHJWF010000395.1"/>
</dbReference>
<evidence type="ECO:0000313" key="2">
    <source>
        <dbReference type="Proteomes" id="UP000626656"/>
    </source>
</evidence>
<protein>
    <submittedName>
        <fullName evidence="1">Uncharacterized protein</fullName>
    </submittedName>
</protein>
<organism evidence="1 2">
    <name type="scientific">Bathymodiolus thermophilus thioautotrophic gill symbiont</name>
    <dbReference type="NCBI Taxonomy" id="2360"/>
    <lineage>
        <taxon>Bacteria</taxon>
        <taxon>Pseudomonadati</taxon>
        <taxon>Pseudomonadota</taxon>
        <taxon>Gammaproteobacteria</taxon>
        <taxon>sulfur-oxidizing symbionts</taxon>
    </lineage>
</organism>
<evidence type="ECO:0000313" key="1">
    <source>
        <dbReference type="EMBL" id="CAB5507262.1"/>
    </source>
</evidence>
<comment type="caution">
    <text evidence="1">The sequence shown here is derived from an EMBL/GenBank/DDBJ whole genome shotgun (WGS) entry which is preliminary data.</text>
</comment>
<gene>
    <name evidence="1" type="ORF">AZO1586I_1801</name>
</gene>
<keyword evidence="2" id="KW-1185">Reference proteome</keyword>
<proteinExistence type="predicted"/>
<dbReference type="Proteomes" id="UP000626656">
    <property type="component" value="Unassembled WGS sequence"/>
</dbReference>
<sequence length="44" mass="4936">MAKLVLFRSFARALNDLTAPSRKKLQMHALRIHCIVIFKGLGAV</sequence>
<dbReference type="EMBL" id="CAHJWF010000395">
    <property type="protein sequence ID" value="CAB5507262.1"/>
    <property type="molecule type" value="Genomic_DNA"/>
</dbReference>